<dbReference type="SMART" id="SM00033">
    <property type="entry name" value="CH"/>
    <property type="match status" value="1"/>
</dbReference>
<proteinExistence type="evidence at transcript level"/>
<evidence type="ECO:0000313" key="6">
    <source>
        <dbReference type="EMBL" id="JAP69812.1"/>
    </source>
</evidence>
<evidence type="ECO:0000259" key="5">
    <source>
        <dbReference type="PROSITE" id="PS50021"/>
    </source>
</evidence>
<dbReference type="InterPro" id="IPR036872">
    <property type="entry name" value="CH_dom_sf"/>
</dbReference>
<feature type="region of interest" description="Disordered" evidence="4">
    <location>
        <begin position="234"/>
        <end position="271"/>
    </location>
</feature>
<feature type="region of interest" description="Disordered" evidence="4">
    <location>
        <begin position="1"/>
        <end position="23"/>
    </location>
</feature>
<keyword evidence="2 3" id="KW-0175">Coiled coil</keyword>
<feature type="compositionally biased region" description="Low complexity" evidence="4">
    <location>
        <begin position="703"/>
        <end position="714"/>
    </location>
</feature>
<dbReference type="InterPro" id="IPR050540">
    <property type="entry name" value="F-actin_Monoox_Mical"/>
</dbReference>
<feature type="coiled-coil region" evidence="3">
    <location>
        <begin position="138"/>
        <end position="201"/>
    </location>
</feature>
<dbReference type="PANTHER" id="PTHR23167:SF69">
    <property type="entry name" value="FI18193P1"/>
    <property type="match status" value="1"/>
</dbReference>
<feature type="compositionally biased region" description="Basic and acidic residues" evidence="4">
    <location>
        <begin position="446"/>
        <end position="470"/>
    </location>
</feature>
<dbReference type="EMBL" id="GEFM01005984">
    <property type="protein sequence ID" value="JAP69812.1"/>
    <property type="molecule type" value="mRNA"/>
</dbReference>
<feature type="compositionally biased region" description="Low complexity" evidence="4">
    <location>
        <begin position="45"/>
        <end position="56"/>
    </location>
</feature>
<evidence type="ECO:0000256" key="4">
    <source>
        <dbReference type="SAM" id="MobiDB-lite"/>
    </source>
</evidence>
<evidence type="ECO:0000256" key="3">
    <source>
        <dbReference type="SAM" id="Coils"/>
    </source>
</evidence>
<feature type="region of interest" description="Disordered" evidence="4">
    <location>
        <begin position="747"/>
        <end position="790"/>
    </location>
</feature>
<accession>A0A131XU06</accession>
<feature type="coiled-coil region" evidence="3">
    <location>
        <begin position="299"/>
        <end position="329"/>
    </location>
</feature>
<dbReference type="AlphaFoldDB" id="A0A131XU06"/>
<evidence type="ECO:0000256" key="1">
    <source>
        <dbReference type="ARBA" id="ARBA00009452"/>
    </source>
</evidence>
<evidence type="ECO:0000256" key="2">
    <source>
        <dbReference type="ARBA" id="ARBA00023054"/>
    </source>
</evidence>
<reference evidence="6" key="1">
    <citation type="submission" date="2016-02" db="EMBL/GenBank/DDBJ databases">
        <title>RNAseq analyses of the midgut from blood- or serum-fed Ixodes ricinus ticks.</title>
        <authorList>
            <person name="Perner J."/>
            <person name="Provaznik J."/>
            <person name="Schrenkova J."/>
            <person name="Urbanova V."/>
            <person name="Ribeiro J.M."/>
            <person name="Kopacek P."/>
        </authorList>
    </citation>
    <scope>NUCLEOTIDE SEQUENCE</scope>
    <source>
        <tissue evidence="6">Gut</tissue>
    </source>
</reference>
<dbReference type="PROSITE" id="PS50021">
    <property type="entry name" value="CH"/>
    <property type="match status" value="1"/>
</dbReference>
<feature type="coiled-coil region" evidence="3">
    <location>
        <begin position="377"/>
        <end position="418"/>
    </location>
</feature>
<feature type="compositionally biased region" description="Low complexity" evidence="4">
    <location>
        <begin position="749"/>
        <end position="777"/>
    </location>
</feature>
<sequence>MMRNARAAGGTLRSAGNSAVPERGLSTLQRARAQAQENIFNATKAAPRGPSAAGRARSNRPTAVGRSDPVNKENMMSQAGPIARKAGSIKSSSSKDSLDSNGQSREQRKARPGLCQAPTVATQTPECGSGEKASPTTILQQEREKALLEQQVSELVRNAESKKAEIATLRMEIKHLKEDRASGDRWQLEALQEENRRLRDKLLQMGAPIEQSPLSDSDKEQLLLGRSASGSMASLDGAAAREQAKSTEGALSDADVGESSPGGARLEWDKASTSSLSEMSVACLQDRIMQMEETHYSTNEELQATLQELTDLQDQLTDLQLENERCGDEKSLLLESLCSQTEKLEECRSQNEHLRVLLFQQACPREQPREHHYVELLKKSHEEQQCLRGRVEQLESALEGANREAQDHQRDLGSLAHRVSLLQAALDATHPPLLGGGGGTRPPSRATEDEQQQRKRAEEEEEEERQREQGLQEQLALAQREATRLSELLSQVQDETQAAHAQVSSLEQRVEQLESEKAQLVQECEAKCQRQLEDKRQLRAQVGELQNRLADTSALLGAARRDLQDLRSKHLLETEEWKQFEVDLLTTVRVANDFKTESQQDVERLQCDNQQLQEKLEALEAQLAKLKQQNRQQELSPKAPLSDRGEEGAPPEVTPHGASPLRKPLGSRWGDLRPSSSSSSAQHSVRSLIESIENATKQAKGPSSRSSSTSSLNSLASDSRSAAASALLAGNTADIFAKPCLKAEKARLQSRQSQQPQQQQQQQRADGTAEATTAETAPRGEAEKPLPMSILSHKLEPIRRNSYSDLVLEKKDPLAFLVKGGGSKRNALLKWCQNKTLGYKNIDITNFSSSWNDGLAFCALLHTYIGDKIPYDQLDSKDKRRNFSIAFEAAESVGIPSTLIVSELIALERPDWQSIMAYVTSIYKHFET</sequence>
<feature type="domain" description="Calponin-homology (CH)" evidence="5">
    <location>
        <begin position="822"/>
        <end position="927"/>
    </location>
</feature>
<dbReference type="PANTHER" id="PTHR23167">
    <property type="entry name" value="CALPONIN HOMOLOGY DOMAIN-CONTAINING PROTEIN DDB_G0272472-RELATED"/>
    <property type="match status" value="1"/>
</dbReference>
<dbReference type="Pfam" id="PF00307">
    <property type="entry name" value="CH"/>
    <property type="match status" value="1"/>
</dbReference>
<dbReference type="CDD" id="cd21199">
    <property type="entry name" value="CH_CYTS"/>
    <property type="match status" value="1"/>
</dbReference>
<dbReference type="SUPFAM" id="SSF47576">
    <property type="entry name" value="Calponin-homology domain, CH-domain"/>
    <property type="match status" value="1"/>
</dbReference>
<feature type="compositionally biased region" description="Low complexity" evidence="4">
    <location>
        <begin position="667"/>
        <end position="687"/>
    </location>
</feature>
<dbReference type="FunFam" id="1.10.418.10:FF:000020">
    <property type="entry name" value="Cytospin-A isoform 1"/>
    <property type="match status" value="1"/>
</dbReference>
<feature type="region of interest" description="Disordered" evidence="4">
    <location>
        <begin position="428"/>
        <end position="475"/>
    </location>
</feature>
<comment type="similarity">
    <text evidence="1">Belongs to the cytospin-A family.</text>
</comment>
<name>A0A131XU06_IXORI</name>
<dbReference type="InterPro" id="IPR001715">
    <property type="entry name" value="CH_dom"/>
</dbReference>
<organism evidence="6">
    <name type="scientific">Ixodes ricinus</name>
    <name type="common">Common tick</name>
    <name type="synonym">Acarus ricinus</name>
    <dbReference type="NCBI Taxonomy" id="34613"/>
    <lineage>
        <taxon>Eukaryota</taxon>
        <taxon>Metazoa</taxon>
        <taxon>Ecdysozoa</taxon>
        <taxon>Arthropoda</taxon>
        <taxon>Chelicerata</taxon>
        <taxon>Arachnida</taxon>
        <taxon>Acari</taxon>
        <taxon>Parasitiformes</taxon>
        <taxon>Ixodida</taxon>
        <taxon>Ixodoidea</taxon>
        <taxon>Ixodidae</taxon>
        <taxon>Ixodinae</taxon>
        <taxon>Ixodes</taxon>
    </lineage>
</organism>
<dbReference type="Gene3D" id="1.10.418.10">
    <property type="entry name" value="Calponin-like domain"/>
    <property type="match status" value="1"/>
</dbReference>
<feature type="region of interest" description="Disordered" evidence="4">
    <location>
        <begin position="627"/>
        <end position="714"/>
    </location>
</feature>
<feature type="region of interest" description="Disordered" evidence="4">
    <location>
        <begin position="40"/>
        <end position="137"/>
    </location>
</feature>
<protein>
    <submittedName>
        <fullName evidence="6">Putative calponin similarity</fullName>
    </submittedName>
</protein>